<dbReference type="PROSITE" id="PS00237">
    <property type="entry name" value="G_PROTEIN_RECEP_F1_1"/>
    <property type="match status" value="1"/>
</dbReference>
<dbReference type="InterPro" id="IPR017452">
    <property type="entry name" value="GPCR_Rhodpsn_7TM"/>
</dbReference>
<organism evidence="15 16">
    <name type="scientific">Casuarius casuarius</name>
    <name type="common">Southern cassowary</name>
    <name type="synonym">Struthio casuarius</name>
    <dbReference type="NCBI Taxonomy" id="8787"/>
    <lineage>
        <taxon>Eukaryota</taxon>
        <taxon>Metazoa</taxon>
        <taxon>Chordata</taxon>
        <taxon>Craniata</taxon>
        <taxon>Vertebrata</taxon>
        <taxon>Euteleostomi</taxon>
        <taxon>Archelosauria</taxon>
        <taxon>Archosauria</taxon>
        <taxon>Dinosauria</taxon>
        <taxon>Saurischia</taxon>
        <taxon>Theropoda</taxon>
        <taxon>Coelurosauria</taxon>
        <taxon>Aves</taxon>
        <taxon>Palaeognathae</taxon>
        <taxon>Casuariiformes</taxon>
        <taxon>Casuariidae</taxon>
        <taxon>Casuarius</taxon>
    </lineage>
</organism>
<dbReference type="PRINTS" id="PR00237">
    <property type="entry name" value="GPCRRHODOPSN"/>
</dbReference>
<dbReference type="CDD" id="cd15911">
    <property type="entry name" value="7tmA_OR11A-like"/>
    <property type="match status" value="1"/>
</dbReference>
<dbReference type="Proteomes" id="UP000524187">
    <property type="component" value="Unassembled WGS sequence"/>
</dbReference>
<feature type="transmembrane region" description="Helical" evidence="13">
    <location>
        <begin position="200"/>
        <end position="229"/>
    </location>
</feature>
<keyword evidence="2 13" id="KW-1003">Cell membrane</keyword>
<evidence type="ECO:0000256" key="2">
    <source>
        <dbReference type="ARBA" id="ARBA00022475"/>
    </source>
</evidence>
<feature type="non-terminal residue" evidence="15">
    <location>
        <position position="308"/>
    </location>
</feature>
<keyword evidence="5 13" id="KW-0552">Olfaction</keyword>
<keyword evidence="11 12" id="KW-0807">Transducer</keyword>
<keyword evidence="10" id="KW-0325">Glycoprotein</keyword>
<dbReference type="FunFam" id="1.20.1070.10:FF:000010">
    <property type="entry name" value="Olfactory receptor"/>
    <property type="match status" value="1"/>
</dbReference>
<keyword evidence="16" id="KW-1185">Reference proteome</keyword>
<keyword evidence="8 13" id="KW-0472">Membrane</keyword>
<dbReference type="InterPro" id="IPR000276">
    <property type="entry name" value="GPCR_Rhodpsn"/>
</dbReference>
<evidence type="ECO:0000256" key="1">
    <source>
        <dbReference type="ARBA" id="ARBA00004651"/>
    </source>
</evidence>
<evidence type="ECO:0000256" key="10">
    <source>
        <dbReference type="ARBA" id="ARBA00023180"/>
    </source>
</evidence>
<dbReference type="AlphaFoldDB" id="A0A7K8NXT0"/>
<dbReference type="EMBL" id="VWPT01000813">
    <property type="protein sequence ID" value="NXE58112.1"/>
    <property type="molecule type" value="Genomic_DNA"/>
</dbReference>
<feature type="transmembrane region" description="Helical" evidence="13">
    <location>
        <begin position="61"/>
        <end position="81"/>
    </location>
</feature>
<dbReference type="InterPro" id="IPR050516">
    <property type="entry name" value="Olfactory_GPCR"/>
</dbReference>
<feature type="domain" description="G-protein coupled receptors family 1 profile" evidence="14">
    <location>
        <begin position="44"/>
        <end position="293"/>
    </location>
</feature>
<keyword evidence="4 12" id="KW-0812">Transmembrane</keyword>
<comment type="similarity">
    <text evidence="12">Belongs to the G-protein coupled receptor 1 family.</text>
</comment>
<comment type="caution">
    <text evidence="15">The sequence shown here is derived from an EMBL/GenBank/DDBJ whole genome shotgun (WGS) entry which is preliminary data.</text>
</comment>
<dbReference type="PROSITE" id="PS50262">
    <property type="entry name" value="G_PROTEIN_RECEP_F1_2"/>
    <property type="match status" value="1"/>
</dbReference>
<protein>
    <recommendedName>
        <fullName evidence="13">Olfactory receptor</fullName>
    </recommendedName>
</protein>
<keyword evidence="7 12" id="KW-0297">G-protein coupled receptor</keyword>
<dbReference type="SUPFAM" id="SSF81321">
    <property type="entry name" value="Family A G protein-coupled receptor-like"/>
    <property type="match status" value="1"/>
</dbReference>
<proteinExistence type="inferred from homology"/>
<evidence type="ECO:0000313" key="16">
    <source>
        <dbReference type="Proteomes" id="UP000524187"/>
    </source>
</evidence>
<evidence type="ECO:0000256" key="6">
    <source>
        <dbReference type="ARBA" id="ARBA00022989"/>
    </source>
</evidence>
<dbReference type="Pfam" id="PF13853">
    <property type="entry name" value="7tm_4"/>
    <property type="match status" value="1"/>
</dbReference>
<evidence type="ECO:0000256" key="9">
    <source>
        <dbReference type="ARBA" id="ARBA00023170"/>
    </source>
</evidence>
<feature type="transmembrane region" description="Helical" evidence="13">
    <location>
        <begin position="276"/>
        <end position="295"/>
    </location>
</feature>
<dbReference type="InterPro" id="IPR000725">
    <property type="entry name" value="Olfact_rcpt"/>
</dbReference>
<evidence type="ECO:0000313" key="15">
    <source>
        <dbReference type="EMBL" id="NXE58112.1"/>
    </source>
</evidence>
<dbReference type="GO" id="GO:0004930">
    <property type="term" value="F:G protein-coupled receptor activity"/>
    <property type="evidence" value="ECO:0007669"/>
    <property type="project" value="UniProtKB-KW"/>
</dbReference>
<feature type="transmembrane region" description="Helical" evidence="13">
    <location>
        <begin position="241"/>
        <end position="264"/>
    </location>
</feature>
<feature type="transmembrane region" description="Helical" evidence="13">
    <location>
        <begin position="143"/>
        <end position="166"/>
    </location>
</feature>
<dbReference type="PRINTS" id="PR00245">
    <property type="entry name" value="OLFACTORYR"/>
</dbReference>
<comment type="subcellular location">
    <subcellularLocation>
        <location evidence="1 13">Cell membrane</location>
        <topology evidence="1 13">Multi-pass membrane protein</topology>
    </subcellularLocation>
</comment>
<evidence type="ECO:0000256" key="11">
    <source>
        <dbReference type="ARBA" id="ARBA00023224"/>
    </source>
</evidence>
<evidence type="ECO:0000256" key="5">
    <source>
        <dbReference type="ARBA" id="ARBA00022725"/>
    </source>
</evidence>
<dbReference type="Gene3D" id="1.20.1070.10">
    <property type="entry name" value="Rhodopsin 7-helix transmembrane proteins"/>
    <property type="match status" value="1"/>
</dbReference>
<keyword evidence="9 12" id="KW-0675">Receptor</keyword>
<evidence type="ECO:0000256" key="4">
    <source>
        <dbReference type="ARBA" id="ARBA00022692"/>
    </source>
</evidence>
<evidence type="ECO:0000259" key="14">
    <source>
        <dbReference type="PROSITE" id="PS50262"/>
    </source>
</evidence>
<name>A0A7K8NXT0_CASCA</name>
<keyword evidence="6 13" id="KW-1133">Transmembrane helix</keyword>
<reference evidence="15 16" key="1">
    <citation type="submission" date="2019-09" db="EMBL/GenBank/DDBJ databases">
        <title>Bird 10,000 Genomes (B10K) Project - Family phase.</title>
        <authorList>
            <person name="Zhang G."/>
        </authorList>
    </citation>
    <scope>NUCLEOTIDE SEQUENCE [LARGE SCALE GENOMIC DNA]</scope>
    <source>
        <strain evidence="15">B10K-LSUMZ-50683</strain>
        <tissue evidence="15">Muscle</tissue>
    </source>
</reference>
<evidence type="ECO:0000256" key="8">
    <source>
        <dbReference type="ARBA" id="ARBA00023136"/>
    </source>
</evidence>
<keyword evidence="3 13" id="KW-0716">Sensory transduction</keyword>
<feature type="transmembrane region" description="Helical" evidence="13">
    <location>
        <begin position="30"/>
        <end position="54"/>
    </location>
</feature>
<gene>
    <name evidence="15" type="primary">Or5b21_2</name>
    <name evidence="15" type="ORF">CASCAS_R03922</name>
</gene>
<dbReference type="PANTHER" id="PTHR26452">
    <property type="entry name" value="OLFACTORY RECEPTOR"/>
    <property type="match status" value="1"/>
</dbReference>
<sequence length="308" mass="34656">MEKGKWDNCTSPTEFLLLGMRNVPPLQTPLFLLLLITYLVTMVGNFLIIVGVVADQHLHTPMYFFLSNLSSLEFCYSSTILPRLLVSFLTGDNTISAQGCIVQFYFFASFVVTECYLLAVMSYDRYLAVCQPLLYASFMTWKVSLQLAAASWLVGFLISTVVSSFLPQLKFCGPKAMDHFLCDLTPLLELSCSDTRVVTLLAFIISILDVVIPFLFTVASYMCIIAAILRISSNMGRQKAFSTCSSHLTVVCAFYGTLILVYTLPRTPKLRQLNKVFSFFYTVLTPLVNPLIYSLRNREVREALGKVF</sequence>
<evidence type="ECO:0000256" key="7">
    <source>
        <dbReference type="ARBA" id="ARBA00023040"/>
    </source>
</evidence>
<evidence type="ECO:0000256" key="13">
    <source>
        <dbReference type="RuleBase" id="RU363047"/>
    </source>
</evidence>
<dbReference type="GO" id="GO:0004984">
    <property type="term" value="F:olfactory receptor activity"/>
    <property type="evidence" value="ECO:0007669"/>
    <property type="project" value="InterPro"/>
</dbReference>
<feature type="non-terminal residue" evidence="15">
    <location>
        <position position="1"/>
    </location>
</feature>
<feature type="transmembrane region" description="Helical" evidence="13">
    <location>
        <begin position="101"/>
        <end position="123"/>
    </location>
</feature>
<evidence type="ECO:0000256" key="12">
    <source>
        <dbReference type="RuleBase" id="RU000688"/>
    </source>
</evidence>
<dbReference type="GO" id="GO:0005886">
    <property type="term" value="C:plasma membrane"/>
    <property type="evidence" value="ECO:0007669"/>
    <property type="project" value="UniProtKB-SubCell"/>
</dbReference>
<accession>A0A7K8NXT0</accession>
<evidence type="ECO:0000256" key="3">
    <source>
        <dbReference type="ARBA" id="ARBA00022606"/>
    </source>
</evidence>